<dbReference type="AlphaFoldDB" id="A0A2G8T2U8"/>
<comment type="caution">
    <text evidence="1">The sequence shown here is derived from an EMBL/GenBank/DDBJ whole genome shotgun (WGS) entry which is preliminary data.</text>
</comment>
<dbReference type="RefSeq" id="WP_099915450.1">
    <property type="nucleotide sequence ID" value="NZ_BMHS01000013.1"/>
</dbReference>
<gene>
    <name evidence="1" type="ORF">CR103_07900</name>
</gene>
<dbReference type="EMBL" id="PDOB01000009">
    <property type="protein sequence ID" value="PIL40344.1"/>
    <property type="molecule type" value="Genomic_DNA"/>
</dbReference>
<proteinExistence type="predicted"/>
<dbReference type="OrthoDB" id="9810730at2"/>
<evidence type="ECO:0000313" key="1">
    <source>
        <dbReference type="EMBL" id="PIL40344.1"/>
    </source>
</evidence>
<sequence>MSVNNMSDFTARMPSDWTGVSGKIADTLNDIIETTEKTVKAVTEVSRVVGREGRLRQRAAAPSGRFTETHLSFHDQPLDVAQLLSLMAAAALAASYQRIG</sequence>
<organism evidence="1 2">
    <name type="scientific">Massilia psychrophila</name>
    <dbReference type="NCBI Taxonomy" id="1603353"/>
    <lineage>
        <taxon>Bacteria</taxon>
        <taxon>Pseudomonadati</taxon>
        <taxon>Pseudomonadota</taxon>
        <taxon>Betaproteobacteria</taxon>
        <taxon>Burkholderiales</taxon>
        <taxon>Oxalobacteraceae</taxon>
        <taxon>Telluria group</taxon>
        <taxon>Massilia</taxon>
    </lineage>
</organism>
<accession>A0A2G8T2U8</accession>
<keyword evidence="2" id="KW-1185">Reference proteome</keyword>
<reference evidence="1 2" key="1">
    <citation type="submission" date="2017-10" db="EMBL/GenBank/DDBJ databases">
        <title>Massilia psychrophilum sp. nov., a novel purple-pigmented bacterium isolated from Tianshan glacier, Xinjiang Municipality, China.</title>
        <authorList>
            <person name="Wang H."/>
        </authorList>
    </citation>
    <scope>NUCLEOTIDE SEQUENCE [LARGE SCALE GENOMIC DNA]</scope>
    <source>
        <strain evidence="1 2">JCM 30813</strain>
    </source>
</reference>
<name>A0A2G8T2U8_9BURK</name>
<protein>
    <submittedName>
        <fullName evidence="1">Uncharacterized protein</fullName>
    </submittedName>
</protein>
<evidence type="ECO:0000313" key="2">
    <source>
        <dbReference type="Proteomes" id="UP000228593"/>
    </source>
</evidence>
<dbReference type="Proteomes" id="UP000228593">
    <property type="component" value="Unassembled WGS sequence"/>
</dbReference>